<organism evidence="1">
    <name type="scientific">freshwater metagenome</name>
    <dbReference type="NCBI Taxonomy" id="449393"/>
    <lineage>
        <taxon>unclassified sequences</taxon>
        <taxon>metagenomes</taxon>
        <taxon>ecological metagenomes</taxon>
    </lineage>
</organism>
<accession>A0A6J6NGT5</accession>
<dbReference type="AlphaFoldDB" id="A0A6J6NGT5"/>
<gene>
    <name evidence="1" type="ORF">UFOPK2579_00116</name>
</gene>
<reference evidence="1" key="1">
    <citation type="submission" date="2020-05" db="EMBL/GenBank/DDBJ databases">
        <authorList>
            <person name="Chiriac C."/>
            <person name="Salcher M."/>
            <person name="Ghai R."/>
            <person name="Kavagutti S V."/>
        </authorList>
    </citation>
    <scope>NUCLEOTIDE SEQUENCE</scope>
</reference>
<protein>
    <submittedName>
        <fullName evidence="1">Unannotated protein</fullName>
    </submittedName>
</protein>
<sequence length="125" mass="12883">MVTAKVAWVAEAEIRLGMVRVVVDSSGRSRATVPSAPSLVVALTVPTQPALPVPQVTWIPTRPSPSGATAELVTVSREGKVTPVALVSPCGSKQPSNSNAGLVTSRPWVSVRVRKPVSLVGPAAV</sequence>
<proteinExistence type="predicted"/>
<dbReference type="EMBL" id="CAEZXR010000006">
    <property type="protein sequence ID" value="CAB4685901.1"/>
    <property type="molecule type" value="Genomic_DNA"/>
</dbReference>
<evidence type="ECO:0000313" key="1">
    <source>
        <dbReference type="EMBL" id="CAB4685901.1"/>
    </source>
</evidence>
<name>A0A6J6NGT5_9ZZZZ</name>